<protein>
    <submittedName>
        <fullName evidence="1">Uncharacterized protein</fullName>
    </submittedName>
</protein>
<reference evidence="1 2" key="1">
    <citation type="submission" date="2015-02" db="EMBL/GenBank/DDBJ databases">
        <title>Draft genome sequences of ten Microbacterium spp. with emphasis on heavy metal contaminated environments.</title>
        <authorList>
            <person name="Corretto E."/>
        </authorList>
    </citation>
    <scope>NUCLEOTIDE SEQUENCE [LARGE SCALE GENOMIC DNA]</scope>
    <source>
        <strain evidence="1 2">SA35</strain>
    </source>
</reference>
<dbReference type="STRING" id="273678.RS84_01908"/>
<evidence type="ECO:0000313" key="1">
    <source>
        <dbReference type="EMBL" id="KJL47123.1"/>
    </source>
</evidence>
<gene>
    <name evidence="1" type="ORF">RS84_01908</name>
</gene>
<dbReference type="Proteomes" id="UP000033900">
    <property type="component" value="Unassembled WGS sequence"/>
</dbReference>
<dbReference type="EMBL" id="JYJB01000009">
    <property type="protein sequence ID" value="KJL47123.1"/>
    <property type="molecule type" value="Genomic_DNA"/>
</dbReference>
<comment type="caution">
    <text evidence="1">The sequence shown here is derived from an EMBL/GenBank/DDBJ whole genome shotgun (WGS) entry which is preliminary data.</text>
</comment>
<keyword evidence="2" id="KW-1185">Reference proteome</keyword>
<organism evidence="1 2">
    <name type="scientific">Microbacterium hydrocarbonoxydans</name>
    <dbReference type="NCBI Taxonomy" id="273678"/>
    <lineage>
        <taxon>Bacteria</taxon>
        <taxon>Bacillati</taxon>
        <taxon>Actinomycetota</taxon>
        <taxon>Actinomycetes</taxon>
        <taxon>Micrococcales</taxon>
        <taxon>Microbacteriaceae</taxon>
        <taxon>Microbacterium</taxon>
    </lineage>
</organism>
<dbReference type="PATRIC" id="fig|273678.4.peg.1911"/>
<accession>A0A0M2HRL7</accession>
<sequence length="298" mass="33302">MSEMTTTTMDRLLLGDNQFFGINHMSEEKARAQAIRFQDTKAILDVVDIALDNGIRTLMCTTHERIAEVCDHMRANPERYADYRFYPCMPYAHKYANAVTDNGMLGALKQFLPEEGLLNAALRGGKSFVKKDIEGIITLLVDAEMKMFQGLNTPVIFLQNVVVDLMLGLGFDEAFAIFDRHVRERYNAEPGFITMNLPMLLDTLDRVGVKNPIVCANINEIGFRMSGGIDAYKTALRERPFRPVAMSVFASGAIAPRPALQWIHDHANVESIVFGASSRSSIESTTAIVREFWGSDPV</sequence>
<evidence type="ECO:0000313" key="2">
    <source>
        <dbReference type="Proteomes" id="UP000033900"/>
    </source>
</evidence>
<name>A0A0M2HRL7_9MICO</name>
<proteinExistence type="predicted"/>
<dbReference type="AlphaFoldDB" id="A0A0M2HRL7"/>